<dbReference type="Proteomes" id="UP001240643">
    <property type="component" value="Unassembled WGS sequence"/>
</dbReference>
<keyword evidence="4" id="KW-1185">Reference proteome</keyword>
<dbReference type="PROSITE" id="PS51257">
    <property type="entry name" value="PROKAR_LIPOPROTEIN"/>
    <property type="match status" value="1"/>
</dbReference>
<keyword evidence="2" id="KW-0732">Signal</keyword>
<feature type="signal peptide" evidence="2">
    <location>
        <begin position="1"/>
        <end position="28"/>
    </location>
</feature>
<evidence type="ECO:0000313" key="4">
    <source>
        <dbReference type="Proteomes" id="UP001240643"/>
    </source>
</evidence>
<proteinExistence type="predicted"/>
<protein>
    <submittedName>
        <fullName evidence="3">Regulator of replication initiation timing</fullName>
    </submittedName>
</protein>
<feature type="compositionally biased region" description="Polar residues" evidence="1">
    <location>
        <begin position="53"/>
        <end position="64"/>
    </location>
</feature>
<sequence>MRKWNLFKKNKLWLTGFGLATISSLILAACSTTDVTPPNNSNNNSEQPNSANTEGLNNNQTPETVTPIIPQATENQLAAAKLLLQSSQIKTVLANNKNTALTDIKAHLLTVNEVGRFSQDTVKDAKAALGGLTDVAITGIDQDKADAASVISLVNTLEAQLKVVENNPAIVPTNKKNQFSTAVNEVKVQATNLLAKLNALPAQISVDNNLLDQTKRTFEAALKTYVEANATTLNTAWTGLQKAHEDYQAKLNEITPKLIEAQKSGFDLDQATSELEKYINTDVATFLSDTTNGTNHSLVLNALVTKVRINVLGTAGYNLWAEGDAPKGIPTGTNKKPSTQLYAIVVGLANQTAAWNHLSEAIKTLTFNHNLILGTTSAVNVLALHLATPVPVDVARLNAYLIVADANVVKILTEGTDSIAKVLETIAKGISQYEVLLSEEGKDSLVQKLTVLENKVEDTQRKKKVTDLKTATQELVTKFATFKKEWNKLQPLLWTTSGTKITYPLLDNATNLNQLIGLANHYDDVLQVVGQAQSLKTLITQITTAVKPIPADTTNSIKEAPLIASLTGMVANINSLTQGFGKALNDFIAETAWTSENRTTVEALAKSTTTGKTTTKTGLIYTDLVEGVAAQTTGDIQTPTKLSLKHLKIELEKLQDTTGRKLHDLLGLLNKQLQPSGSSQTARLNNHLAAIFNNGNVLPESEVHN</sequence>
<dbReference type="EMBL" id="JAUSWO010000001">
    <property type="protein sequence ID" value="MDQ0513974.1"/>
    <property type="molecule type" value="Genomic_DNA"/>
</dbReference>
<name>A0ABU0LZ74_9BACT</name>
<evidence type="ECO:0000256" key="2">
    <source>
        <dbReference type="SAM" id="SignalP"/>
    </source>
</evidence>
<evidence type="ECO:0000256" key="1">
    <source>
        <dbReference type="SAM" id="MobiDB-lite"/>
    </source>
</evidence>
<gene>
    <name evidence="3" type="ORF">J2Z62_000412</name>
</gene>
<evidence type="ECO:0000313" key="3">
    <source>
        <dbReference type="EMBL" id="MDQ0513974.1"/>
    </source>
</evidence>
<feature type="compositionally biased region" description="Low complexity" evidence="1">
    <location>
        <begin position="37"/>
        <end position="52"/>
    </location>
</feature>
<feature type="chain" id="PRO_5047060165" evidence="2">
    <location>
        <begin position="29"/>
        <end position="705"/>
    </location>
</feature>
<reference evidence="3" key="1">
    <citation type="submission" date="2023-07" db="EMBL/GenBank/DDBJ databases">
        <title>Genomic Encyclopedia of Type Strains, Phase IV (KMG-IV): sequencing the most valuable type-strain genomes for metagenomic binning, comparative biology and taxonomic classification.</title>
        <authorList>
            <person name="Goeker M."/>
        </authorList>
    </citation>
    <scope>NUCLEOTIDE SEQUENCE [LARGE SCALE GENOMIC DNA]</scope>
    <source>
        <strain evidence="3">DSM 21204</strain>
    </source>
</reference>
<dbReference type="RefSeq" id="WP_256547332.1">
    <property type="nucleotide sequence ID" value="NZ_CP101809.1"/>
</dbReference>
<feature type="region of interest" description="Disordered" evidence="1">
    <location>
        <begin position="36"/>
        <end position="64"/>
    </location>
</feature>
<organism evidence="3 4">
    <name type="scientific">Mycoplasmoides fastidiosum</name>
    <dbReference type="NCBI Taxonomy" id="92758"/>
    <lineage>
        <taxon>Bacteria</taxon>
        <taxon>Bacillati</taxon>
        <taxon>Mycoplasmatota</taxon>
        <taxon>Mycoplasmoidales</taxon>
        <taxon>Mycoplasmoidaceae</taxon>
        <taxon>Mycoplasmoides</taxon>
    </lineage>
</organism>
<comment type="caution">
    <text evidence="3">The sequence shown here is derived from an EMBL/GenBank/DDBJ whole genome shotgun (WGS) entry which is preliminary data.</text>
</comment>
<accession>A0ABU0LZ74</accession>